<dbReference type="InterPro" id="IPR003661">
    <property type="entry name" value="HisK_dim/P_dom"/>
</dbReference>
<feature type="domain" description="Response regulatory" evidence="9">
    <location>
        <begin position="471"/>
        <end position="587"/>
    </location>
</feature>
<dbReference type="GO" id="GO:0009927">
    <property type="term" value="F:histidine phosphotransfer kinase activity"/>
    <property type="evidence" value="ECO:0007669"/>
    <property type="project" value="TreeGrafter"/>
</dbReference>
<evidence type="ECO:0000259" key="8">
    <source>
        <dbReference type="PROSITE" id="PS50109"/>
    </source>
</evidence>
<keyword evidence="5" id="KW-0418">Kinase</keyword>
<dbReference type="PROSITE" id="PS50110">
    <property type="entry name" value="RESPONSE_REGULATORY"/>
    <property type="match status" value="1"/>
</dbReference>
<dbReference type="CDD" id="cd16922">
    <property type="entry name" value="HATPase_EvgS-ArcB-TorS-like"/>
    <property type="match status" value="1"/>
</dbReference>
<keyword evidence="11" id="KW-1185">Reference proteome</keyword>
<dbReference type="PRINTS" id="PR00344">
    <property type="entry name" value="BCTRLSENSOR"/>
</dbReference>
<dbReference type="SUPFAM" id="SSF47384">
    <property type="entry name" value="Homodimeric domain of signal transducing histidine kinase"/>
    <property type="match status" value="1"/>
</dbReference>
<dbReference type="InterPro" id="IPR004358">
    <property type="entry name" value="Sig_transdc_His_kin-like_C"/>
</dbReference>
<dbReference type="InterPro" id="IPR003594">
    <property type="entry name" value="HATPase_dom"/>
</dbReference>
<dbReference type="RefSeq" id="WP_127079670.1">
    <property type="nucleotide sequence ID" value="NZ_RSCL01000002.1"/>
</dbReference>
<dbReference type="Pfam" id="PF00072">
    <property type="entry name" value="Response_reg"/>
    <property type="match status" value="1"/>
</dbReference>
<dbReference type="SUPFAM" id="SSF55874">
    <property type="entry name" value="ATPase domain of HSP90 chaperone/DNA topoisomerase II/histidine kinase"/>
    <property type="match status" value="1"/>
</dbReference>
<dbReference type="NCBIfam" id="NF038297">
    <property type="entry name" value="hybrid_HK_HrmK"/>
    <property type="match status" value="1"/>
</dbReference>
<dbReference type="PANTHER" id="PTHR43047:SF63">
    <property type="entry name" value="HISTIDINE KINASE"/>
    <property type="match status" value="1"/>
</dbReference>
<evidence type="ECO:0000256" key="3">
    <source>
        <dbReference type="ARBA" id="ARBA00022553"/>
    </source>
</evidence>
<dbReference type="InterPro" id="IPR036890">
    <property type="entry name" value="HATPase_C_sf"/>
</dbReference>
<dbReference type="PROSITE" id="PS50109">
    <property type="entry name" value="HIS_KIN"/>
    <property type="match status" value="1"/>
</dbReference>
<evidence type="ECO:0000259" key="9">
    <source>
        <dbReference type="PROSITE" id="PS50110"/>
    </source>
</evidence>
<dbReference type="EC" id="2.7.13.3" evidence="2"/>
<dbReference type="InterPro" id="IPR036097">
    <property type="entry name" value="HisK_dim/P_sf"/>
</dbReference>
<organism evidence="10 11">
    <name type="scientific">Dulcicalothrix desertica PCC 7102</name>
    <dbReference type="NCBI Taxonomy" id="232991"/>
    <lineage>
        <taxon>Bacteria</taxon>
        <taxon>Bacillati</taxon>
        <taxon>Cyanobacteriota</taxon>
        <taxon>Cyanophyceae</taxon>
        <taxon>Nostocales</taxon>
        <taxon>Calotrichaceae</taxon>
        <taxon>Dulcicalothrix</taxon>
    </lineage>
</organism>
<name>A0A3S1DFQ7_9CYAN</name>
<dbReference type="Proteomes" id="UP000271624">
    <property type="component" value="Unassembled WGS sequence"/>
</dbReference>
<comment type="catalytic activity">
    <reaction evidence="1">
        <text>ATP + protein L-histidine = ADP + protein N-phospho-L-histidine.</text>
        <dbReference type="EC" id="2.7.13.3"/>
    </reaction>
</comment>
<reference evidence="10" key="2">
    <citation type="journal article" date="2019" name="Genome Biol. Evol.">
        <title>Day and night: Metabolic profiles and evolutionary relationships of six axenic non-marine cyanobacteria.</title>
        <authorList>
            <person name="Will S.E."/>
            <person name="Henke P."/>
            <person name="Boedeker C."/>
            <person name="Huang S."/>
            <person name="Brinkmann H."/>
            <person name="Rohde M."/>
            <person name="Jarek M."/>
            <person name="Friedl T."/>
            <person name="Seufert S."/>
            <person name="Schumacher M."/>
            <person name="Overmann J."/>
            <person name="Neumann-Schaal M."/>
            <person name="Petersen J."/>
        </authorList>
    </citation>
    <scope>NUCLEOTIDE SEQUENCE [LARGE SCALE GENOMIC DNA]</scope>
    <source>
        <strain evidence="10">PCC 7102</strain>
    </source>
</reference>
<dbReference type="SMART" id="SM00387">
    <property type="entry name" value="HATPase_c"/>
    <property type="match status" value="1"/>
</dbReference>
<feature type="domain" description="Histidine kinase" evidence="8">
    <location>
        <begin position="218"/>
        <end position="436"/>
    </location>
</feature>
<keyword evidence="3 7" id="KW-0597">Phosphoprotein</keyword>
<evidence type="ECO:0000256" key="1">
    <source>
        <dbReference type="ARBA" id="ARBA00000085"/>
    </source>
</evidence>
<keyword evidence="6" id="KW-0902">Two-component regulatory system</keyword>
<proteinExistence type="predicted"/>
<evidence type="ECO:0000256" key="5">
    <source>
        <dbReference type="ARBA" id="ARBA00022777"/>
    </source>
</evidence>
<evidence type="ECO:0000313" key="10">
    <source>
        <dbReference type="EMBL" id="RUT09071.1"/>
    </source>
</evidence>
<sequence length="587" mass="65844">MQQYSSLPEQNSQVDSTSTLLTTIEHLRDQLWVESSLNHLQSHLNECLISICTDNIQCLESKIFQTLVNQLGLAIKSSQVGIALVQPGSTCAKLCYISTAAAPESENPQVKLQLEQIISTDELNCWKTQQPQCAFPITANQVNTLVGWLIIVYPTQIKETAFFNTCKQQLLESSVERCIAALIQVRQLQSLEQVYQDLKSYNQELQRTNQLKNQFLASTSHEIRTPLSSILGFTHLLIAQGFDASRERHQEYLNIIQSSGKHLLALINDILDLSKIEANQMEVQWEAVDIPAISRTVFALVKEKAAAKGLKMVLDLDPDVTNIIADSLRLKQMLLNLLFNALKFTESGSVGLQVKKINDFVHFIVWDTGTGIPFEHQGELFQPYSQIANVLVSRDEGTGLGLAVTRKLAELHSGYVEVESEMNKGSRFTIVLPLNQSINVETENNTNQIAGMEHTTYCPLPEVILSSNPPFILILEDDLPNAQMMQTYLGKLGYKVGWVKNATQFWDFLQQQCPSIILLDIYLPDCNGFKLIKQLRKNENYKDITIIAQTAMAMKGDRETCIAAGFDDYICKPIDLPLLAAIISKYS</sequence>
<dbReference type="InterPro" id="IPR005467">
    <property type="entry name" value="His_kinase_dom"/>
</dbReference>
<dbReference type="OrthoDB" id="459598at2"/>
<evidence type="ECO:0000313" key="11">
    <source>
        <dbReference type="Proteomes" id="UP000271624"/>
    </source>
</evidence>
<protein>
    <recommendedName>
        <fullName evidence="2">histidine kinase</fullName>
        <ecNumber evidence="2">2.7.13.3</ecNumber>
    </recommendedName>
</protein>
<dbReference type="FunFam" id="1.10.287.130:FF:000001">
    <property type="entry name" value="Two-component sensor histidine kinase"/>
    <property type="match status" value="1"/>
</dbReference>
<dbReference type="GO" id="GO:0005886">
    <property type="term" value="C:plasma membrane"/>
    <property type="evidence" value="ECO:0007669"/>
    <property type="project" value="TreeGrafter"/>
</dbReference>
<dbReference type="InterPro" id="IPR001789">
    <property type="entry name" value="Sig_transdc_resp-reg_receiver"/>
</dbReference>
<evidence type="ECO:0000256" key="2">
    <source>
        <dbReference type="ARBA" id="ARBA00012438"/>
    </source>
</evidence>
<dbReference type="Gene3D" id="1.10.287.130">
    <property type="match status" value="1"/>
</dbReference>
<comment type="caution">
    <text evidence="10">The sequence shown here is derived from an EMBL/GenBank/DDBJ whole genome shotgun (WGS) entry which is preliminary data.</text>
</comment>
<reference evidence="10" key="1">
    <citation type="submission" date="2018-12" db="EMBL/GenBank/DDBJ databases">
        <authorList>
            <person name="Will S."/>
            <person name="Neumann-Schaal M."/>
            <person name="Henke P."/>
        </authorList>
    </citation>
    <scope>NUCLEOTIDE SEQUENCE</scope>
    <source>
        <strain evidence="10">PCC 7102</strain>
    </source>
</reference>
<keyword evidence="4" id="KW-0808">Transferase</keyword>
<dbReference type="Gene3D" id="3.30.565.10">
    <property type="entry name" value="Histidine kinase-like ATPase, C-terminal domain"/>
    <property type="match status" value="1"/>
</dbReference>
<evidence type="ECO:0000256" key="6">
    <source>
        <dbReference type="ARBA" id="ARBA00023012"/>
    </source>
</evidence>
<dbReference type="GO" id="GO:0000155">
    <property type="term" value="F:phosphorelay sensor kinase activity"/>
    <property type="evidence" value="ECO:0007669"/>
    <property type="project" value="InterPro"/>
</dbReference>
<dbReference type="InterPro" id="IPR011006">
    <property type="entry name" value="CheY-like_superfamily"/>
</dbReference>
<gene>
    <name evidence="10" type="ORF">DSM106972_011240</name>
</gene>
<dbReference type="Pfam" id="PF00512">
    <property type="entry name" value="HisKA"/>
    <property type="match status" value="1"/>
</dbReference>
<accession>A0A3S1DFQ7</accession>
<dbReference type="PANTHER" id="PTHR43047">
    <property type="entry name" value="TWO-COMPONENT HISTIDINE PROTEIN KINASE"/>
    <property type="match status" value="1"/>
</dbReference>
<dbReference type="SUPFAM" id="SSF52172">
    <property type="entry name" value="CheY-like"/>
    <property type="match status" value="1"/>
</dbReference>
<dbReference type="SMART" id="SM00448">
    <property type="entry name" value="REC"/>
    <property type="match status" value="1"/>
</dbReference>
<feature type="modified residue" description="4-aspartylphosphate" evidence="7">
    <location>
        <position position="520"/>
    </location>
</feature>
<dbReference type="AlphaFoldDB" id="A0A3S1DFQ7"/>
<dbReference type="EMBL" id="RSCL01000002">
    <property type="protein sequence ID" value="RUT09071.1"/>
    <property type="molecule type" value="Genomic_DNA"/>
</dbReference>
<evidence type="ECO:0000256" key="7">
    <source>
        <dbReference type="PROSITE-ProRule" id="PRU00169"/>
    </source>
</evidence>
<evidence type="ECO:0000256" key="4">
    <source>
        <dbReference type="ARBA" id="ARBA00022679"/>
    </source>
</evidence>
<dbReference type="Gene3D" id="3.40.50.2300">
    <property type="match status" value="1"/>
</dbReference>
<dbReference type="SMART" id="SM00388">
    <property type="entry name" value="HisKA"/>
    <property type="match status" value="1"/>
</dbReference>
<dbReference type="CDD" id="cd00082">
    <property type="entry name" value="HisKA"/>
    <property type="match status" value="1"/>
</dbReference>
<dbReference type="Pfam" id="PF02518">
    <property type="entry name" value="HATPase_c"/>
    <property type="match status" value="1"/>
</dbReference>